<dbReference type="Proteomes" id="UP001642360">
    <property type="component" value="Unassembled WGS sequence"/>
</dbReference>
<evidence type="ECO:0000313" key="1">
    <source>
        <dbReference type="EMBL" id="CAK9187435.1"/>
    </source>
</evidence>
<feature type="non-terminal residue" evidence="1">
    <location>
        <position position="1"/>
    </location>
</feature>
<protein>
    <submittedName>
        <fullName evidence="1">Uncharacterized protein</fullName>
    </submittedName>
</protein>
<keyword evidence="2" id="KW-1185">Reference proteome</keyword>
<evidence type="ECO:0000313" key="2">
    <source>
        <dbReference type="Proteomes" id="UP001642360"/>
    </source>
</evidence>
<sequence>ANATLAKDRAKLQAHHDVIPRSQQKTIIPSRKNRPVKNFLSFISSSEPCEATPSTLHVPVESSSLPTLTIDLTLLPDHAPASVDPQADIEALVPLPEPATDEIPIATPVISSPPWPADAKPEEYLTKKRRMETHPAPERFLVFLLV</sequence>
<accession>A0ABC8V275</accession>
<dbReference type="EMBL" id="CAUOFW020009969">
    <property type="protein sequence ID" value="CAK9187435.1"/>
    <property type="molecule type" value="Genomic_DNA"/>
</dbReference>
<comment type="caution">
    <text evidence="1">The sequence shown here is derived from an EMBL/GenBank/DDBJ whole genome shotgun (WGS) entry which is preliminary data.</text>
</comment>
<name>A0ABC8V275_9AQUA</name>
<proteinExistence type="predicted"/>
<dbReference type="AlphaFoldDB" id="A0ABC8V275"/>
<organism evidence="1 2">
    <name type="scientific">Ilex paraguariensis</name>
    <name type="common">yerba mate</name>
    <dbReference type="NCBI Taxonomy" id="185542"/>
    <lineage>
        <taxon>Eukaryota</taxon>
        <taxon>Viridiplantae</taxon>
        <taxon>Streptophyta</taxon>
        <taxon>Embryophyta</taxon>
        <taxon>Tracheophyta</taxon>
        <taxon>Spermatophyta</taxon>
        <taxon>Magnoliopsida</taxon>
        <taxon>eudicotyledons</taxon>
        <taxon>Gunneridae</taxon>
        <taxon>Pentapetalae</taxon>
        <taxon>asterids</taxon>
        <taxon>campanulids</taxon>
        <taxon>Aquifoliales</taxon>
        <taxon>Aquifoliaceae</taxon>
        <taxon>Ilex</taxon>
    </lineage>
</organism>
<gene>
    <name evidence="1" type="ORF">ILEXP_LOCUS57987</name>
</gene>
<reference evidence="1 2" key="1">
    <citation type="submission" date="2024-02" db="EMBL/GenBank/DDBJ databases">
        <authorList>
            <person name="Vignale AGUSTIN F."/>
            <person name="Sosa J E."/>
            <person name="Modenutti C."/>
        </authorList>
    </citation>
    <scope>NUCLEOTIDE SEQUENCE [LARGE SCALE GENOMIC DNA]</scope>
</reference>